<gene>
    <name evidence="2" type="ORF">FIBSPDRAFT_988932</name>
</gene>
<organism evidence="2 3">
    <name type="scientific">Athelia psychrophila</name>
    <dbReference type="NCBI Taxonomy" id="1759441"/>
    <lineage>
        <taxon>Eukaryota</taxon>
        <taxon>Fungi</taxon>
        <taxon>Dikarya</taxon>
        <taxon>Basidiomycota</taxon>
        <taxon>Agaricomycotina</taxon>
        <taxon>Agaricomycetes</taxon>
        <taxon>Agaricomycetidae</taxon>
        <taxon>Atheliales</taxon>
        <taxon>Atheliaceae</taxon>
        <taxon>Athelia</taxon>
    </lineage>
</organism>
<dbReference type="Proteomes" id="UP000076532">
    <property type="component" value="Unassembled WGS sequence"/>
</dbReference>
<proteinExistence type="predicted"/>
<evidence type="ECO:0000313" key="3">
    <source>
        <dbReference type="Proteomes" id="UP000076532"/>
    </source>
</evidence>
<feature type="compositionally biased region" description="Polar residues" evidence="1">
    <location>
        <begin position="114"/>
        <end position="123"/>
    </location>
</feature>
<dbReference type="EMBL" id="KV417669">
    <property type="protein sequence ID" value="KZP11009.1"/>
    <property type="molecule type" value="Genomic_DNA"/>
</dbReference>
<feature type="region of interest" description="Disordered" evidence="1">
    <location>
        <begin position="325"/>
        <end position="346"/>
    </location>
</feature>
<evidence type="ECO:0000313" key="2">
    <source>
        <dbReference type="EMBL" id="KZP11009.1"/>
    </source>
</evidence>
<feature type="region of interest" description="Disordered" evidence="1">
    <location>
        <begin position="95"/>
        <end position="132"/>
    </location>
</feature>
<dbReference type="AlphaFoldDB" id="A0A165ZWN0"/>
<evidence type="ECO:0000256" key="1">
    <source>
        <dbReference type="SAM" id="MobiDB-lite"/>
    </source>
</evidence>
<reference evidence="2 3" key="1">
    <citation type="journal article" date="2016" name="Mol. Biol. Evol.">
        <title>Comparative Genomics of Early-Diverging Mushroom-Forming Fungi Provides Insights into the Origins of Lignocellulose Decay Capabilities.</title>
        <authorList>
            <person name="Nagy L.G."/>
            <person name="Riley R."/>
            <person name="Tritt A."/>
            <person name="Adam C."/>
            <person name="Daum C."/>
            <person name="Floudas D."/>
            <person name="Sun H."/>
            <person name="Yadav J.S."/>
            <person name="Pangilinan J."/>
            <person name="Larsson K.H."/>
            <person name="Matsuura K."/>
            <person name="Barry K."/>
            <person name="Labutti K."/>
            <person name="Kuo R."/>
            <person name="Ohm R.A."/>
            <person name="Bhattacharya S.S."/>
            <person name="Shirouzu T."/>
            <person name="Yoshinaga Y."/>
            <person name="Martin F.M."/>
            <person name="Grigoriev I.V."/>
            <person name="Hibbett D.S."/>
        </authorList>
    </citation>
    <scope>NUCLEOTIDE SEQUENCE [LARGE SCALE GENOMIC DNA]</scope>
    <source>
        <strain evidence="2 3">CBS 109695</strain>
    </source>
</reference>
<feature type="compositionally biased region" description="Basic residues" evidence="1">
    <location>
        <begin position="95"/>
        <end position="108"/>
    </location>
</feature>
<sequence length="365" mass="40914">MPKHVELLVSASKRGLESGIEEISHLQVDGSNRFDKIAASHAPLVTEMAVNTAVSPHAQSSFDPMVSFARRSRMQKQPTALPSRPLAWIIRANSRRVRSHTQRGRGRTKMAGTQGYSNPQVPNRSRRPSADAEECDLQARRADGDRLKACANKVFAEETRWILDCKRRMRLGCQQWQYAQNRSITQSNRTSVSYAISLVDFSSRSHMGHMLLAYGCIVHLAEELHENIGQNESPLESVTYASKLQALTLVEAADVLVQSLPRLLKWTQIYFPGGRLESRECRQSHSCTYPFIISNCPNARFYGHESDGIGGQPTRQRGLQVRDAVTGEPAPASPHPVTKKYGRLPSESPMFDESLSIEYRKVGDW</sequence>
<keyword evidence="3" id="KW-1185">Reference proteome</keyword>
<name>A0A165ZWN0_9AGAM</name>
<protein>
    <submittedName>
        <fullName evidence="2">Uncharacterized protein</fullName>
    </submittedName>
</protein>
<accession>A0A165ZWN0</accession>